<dbReference type="InterPro" id="IPR050312">
    <property type="entry name" value="IolE/XylAMocC-like"/>
</dbReference>
<dbReference type="InterPro" id="IPR036237">
    <property type="entry name" value="Xyl_isomerase-like_sf"/>
</dbReference>
<dbReference type="Proteomes" id="UP000530424">
    <property type="component" value="Unassembled WGS sequence"/>
</dbReference>
<evidence type="ECO:0000259" key="1">
    <source>
        <dbReference type="Pfam" id="PF01261"/>
    </source>
</evidence>
<dbReference type="AlphaFoldDB" id="A0A853BW60"/>
<evidence type="ECO:0000313" key="3">
    <source>
        <dbReference type="Proteomes" id="UP000530424"/>
    </source>
</evidence>
<proteinExistence type="predicted"/>
<gene>
    <name evidence="2" type="ORF">HNR19_000197</name>
</gene>
<dbReference type="InterPro" id="IPR013022">
    <property type="entry name" value="Xyl_isomerase-like_TIM-brl"/>
</dbReference>
<accession>A0A853BW60</accession>
<dbReference type="EMBL" id="JACCFP010000001">
    <property type="protein sequence ID" value="NYI99498.1"/>
    <property type="molecule type" value="Genomic_DNA"/>
</dbReference>
<dbReference type="SUPFAM" id="SSF51658">
    <property type="entry name" value="Xylose isomerase-like"/>
    <property type="match status" value="1"/>
</dbReference>
<protein>
    <submittedName>
        <fullName evidence="2">Sugar phosphate isomerase/epimerase</fullName>
    </submittedName>
</protein>
<dbReference type="PANTHER" id="PTHR12110">
    <property type="entry name" value="HYDROXYPYRUVATE ISOMERASE"/>
    <property type="match status" value="1"/>
</dbReference>
<dbReference type="Pfam" id="PF01261">
    <property type="entry name" value="AP_endonuc_2"/>
    <property type="match status" value="1"/>
</dbReference>
<dbReference type="RefSeq" id="WP_179666140.1">
    <property type="nucleotide sequence ID" value="NZ_JACCFP010000001.1"/>
</dbReference>
<sequence length="275" mass="30211">MSSPGHPRPRIGLSTVSVYPESTAHAFSYAARTGYEAVEVMVGIDALSQQASAIKQLSDHHDMPVSAVHAPCLLFTQRVWGLEPWGKLERSAEMAHDVGAEVVVVHPPFRWQRDYALGFVEGIAALEEATGIRFAVENMYPWRASSRRNRRSLEMYVPGWDPSDHEYANTCIDLSHAAIAHSDVVAMAERLGPRLRHIHLTDGTGSAKDEHLVPGRGTVGADAFLRHLTASGFDGEVVLEINTRRCRTVAEREADLRESLEFAIEHLSAVPASGT</sequence>
<comment type="caution">
    <text evidence="2">The sequence shown here is derived from an EMBL/GenBank/DDBJ whole genome shotgun (WGS) entry which is preliminary data.</text>
</comment>
<dbReference type="PANTHER" id="PTHR12110:SF47">
    <property type="match status" value="1"/>
</dbReference>
<feature type="domain" description="Xylose isomerase-like TIM barrel" evidence="1">
    <location>
        <begin position="27"/>
        <end position="263"/>
    </location>
</feature>
<organism evidence="2 3">
    <name type="scientific">Nocardioides thalensis</name>
    <dbReference type="NCBI Taxonomy" id="1914755"/>
    <lineage>
        <taxon>Bacteria</taxon>
        <taxon>Bacillati</taxon>
        <taxon>Actinomycetota</taxon>
        <taxon>Actinomycetes</taxon>
        <taxon>Propionibacteriales</taxon>
        <taxon>Nocardioidaceae</taxon>
        <taxon>Nocardioides</taxon>
    </lineage>
</organism>
<reference evidence="2 3" key="1">
    <citation type="submission" date="2020-07" db="EMBL/GenBank/DDBJ databases">
        <title>Sequencing the genomes of 1000 actinobacteria strains.</title>
        <authorList>
            <person name="Klenk H.-P."/>
        </authorList>
    </citation>
    <scope>NUCLEOTIDE SEQUENCE [LARGE SCALE GENOMIC DNA]</scope>
    <source>
        <strain evidence="2 3">DSM 103833</strain>
    </source>
</reference>
<dbReference type="GO" id="GO:0016853">
    <property type="term" value="F:isomerase activity"/>
    <property type="evidence" value="ECO:0007669"/>
    <property type="project" value="UniProtKB-KW"/>
</dbReference>
<keyword evidence="2" id="KW-0413">Isomerase</keyword>
<dbReference type="Gene3D" id="3.20.20.150">
    <property type="entry name" value="Divalent-metal-dependent TIM barrel enzymes"/>
    <property type="match status" value="1"/>
</dbReference>
<keyword evidence="3" id="KW-1185">Reference proteome</keyword>
<name>A0A853BW60_9ACTN</name>
<evidence type="ECO:0000313" key="2">
    <source>
        <dbReference type="EMBL" id="NYI99498.1"/>
    </source>
</evidence>